<feature type="active site" evidence="17">
    <location>
        <position position="190"/>
    </location>
</feature>
<dbReference type="Pfam" id="PF02873">
    <property type="entry name" value="MurB_C"/>
    <property type="match status" value="1"/>
</dbReference>
<dbReference type="OrthoDB" id="9804753at2"/>
<evidence type="ECO:0000259" key="18">
    <source>
        <dbReference type="PROSITE" id="PS51387"/>
    </source>
</evidence>
<evidence type="ECO:0000256" key="13">
    <source>
        <dbReference type="ARBA" id="ARBA00023002"/>
    </source>
</evidence>
<keyword evidence="6 17" id="KW-0963">Cytoplasm</keyword>
<keyword evidence="15 17" id="KW-0961">Cell wall biogenesis/degradation</keyword>
<evidence type="ECO:0000313" key="20">
    <source>
        <dbReference type="Proteomes" id="UP000199475"/>
    </source>
</evidence>
<dbReference type="HAMAP" id="MF_00037">
    <property type="entry name" value="MurB"/>
    <property type="match status" value="1"/>
</dbReference>
<dbReference type="InterPro" id="IPR016166">
    <property type="entry name" value="FAD-bd_PCMH"/>
</dbReference>
<dbReference type="InterPro" id="IPR016169">
    <property type="entry name" value="FAD-bd_PCMH_sub2"/>
</dbReference>
<dbReference type="GO" id="GO:0009252">
    <property type="term" value="P:peptidoglycan biosynthetic process"/>
    <property type="evidence" value="ECO:0007669"/>
    <property type="project" value="UniProtKB-UniRule"/>
</dbReference>
<dbReference type="GO" id="GO:0005829">
    <property type="term" value="C:cytosol"/>
    <property type="evidence" value="ECO:0007669"/>
    <property type="project" value="TreeGrafter"/>
</dbReference>
<feature type="active site" evidence="17">
    <location>
        <position position="362"/>
    </location>
</feature>
<evidence type="ECO:0000256" key="17">
    <source>
        <dbReference type="HAMAP-Rule" id="MF_00037"/>
    </source>
</evidence>
<dbReference type="Gene3D" id="3.30.43.10">
    <property type="entry name" value="Uridine Diphospho-n-acetylenolpyruvylglucosamine Reductase, domain 2"/>
    <property type="match status" value="1"/>
</dbReference>
<dbReference type="SUPFAM" id="SSF56176">
    <property type="entry name" value="FAD-binding/transporter-associated domain-like"/>
    <property type="match status" value="1"/>
</dbReference>
<dbReference type="Gene3D" id="3.90.78.10">
    <property type="entry name" value="UDP-N-acetylenolpyruvoylglucosamine reductase, C-terminal domain"/>
    <property type="match status" value="1"/>
</dbReference>
<keyword evidence="13 17" id="KW-0560">Oxidoreductase</keyword>
<dbReference type="UniPathway" id="UPA00219"/>
<evidence type="ECO:0000256" key="8">
    <source>
        <dbReference type="ARBA" id="ARBA00022630"/>
    </source>
</evidence>
<dbReference type="GO" id="GO:0071555">
    <property type="term" value="P:cell wall organization"/>
    <property type="evidence" value="ECO:0007669"/>
    <property type="project" value="UniProtKB-KW"/>
</dbReference>
<dbReference type="InterPro" id="IPR016167">
    <property type="entry name" value="FAD-bd_PCMH_sub1"/>
</dbReference>
<dbReference type="PANTHER" id="PTHR21071:SF4">
    <property type="entry name" value="UDP-N-ACETYLENOLPYRUVOYLGLUCOSAMINE REDUCTASE"/>
    <property type="match status" value="1"/>
</dbReference>
<dbReference type="EMBL" id="FNGP01000003">
    <property type="protein sequence ID" value="SDL51518.1"/>
    <property type="molecule type" value="Genomic_DNA"/>
</dbReference>
<keyword evidence="14 17" id="KW-0131">Cell cycle</keyword>
<dbReference type="InterPro" id="IPR011601">
    <property type="entry name" value="MurB_C"/>
</dbReference>
<accession>A0A1G9KP17</accession>
<proteinExistence type="inferred from homology"/>
<evidence type="ECO:0000256" key="16">
    <source>
        <dbReference type="ARBA" id="ARBA00048914"/>
    </source>
</evidence>
<evidence type="ECO:0000256" key="5">
    <source>
        <dbReference type="ARBA" id="ARBA00010485"/>
    </source>
</evidence>
<keyword evidence="12 17" id="KW-0573">Peptidoglycan synthesis</keyword>
<comment type="function">
    <text evidence="2 17">Cell wall formation.</text>
</comment>
<dbReference type="PANTHER" id="PTHR21071">
    <property type="entry name" value="UDP-N-ACETYLENOLPYRUVOYLGLUCOSAMINE REDUCTASE"/>
    <property type="match status" value="1"/>
</dbReference>
<evidence type="ECO:0000256" key="12">
    <source>
        <dbReference type="ARBA" id="ARBA00022984"/>
    </source>
</evidence>
<dbReference type="STRING" id="686624.SAMN04488242_1759"/>
<feature type="active site" description="Proton donor" evidence="17">
    <location>
        <position position="268"/>
    </location>
</feature>
<comment type="pathway">
    <text evidence="4 17">Cell wall biogenesis; peptidoglycan biosynthesis.</text>
</comment>
<sequence>MLDWNDVVEDVEACQVERVTRGPVDVDATPSRRLADHTTLRVGGEADRFEVARTDAELVELVREADAEGTPLLVLGGGSNVLVPDEGFRGTVVLVANTGVDGDVSHCGGAVVKVGAGENWDDFVAFAVGQEWSGIESLSGIPGSVGATPIQNVGAYGSEVGEYVYRVRTWDRVADRQRTFMPADCGFGYRTSVFKEHPGRYVVLDVTFQFTLGDLSAPVRYAELARRLGVEIGARVESSTVRDTVLAIRAGKGMVLNDADPDTWSAGSFFTNPILTEDEAARLPDDAPRFPAPGGLVKTSAAWLIQHAGFDKGYGHGNAGLSTKHVLALTNRGGATAGELVALAREVRDGVEQRLGVRLVPEVNLVGLEL</sequence>
<comment type="catalytic activity">
    <reaction evidence="16 17">
        <text>UDP-N-acetyl-alpha-D-muramate + NADP(+) = UDP-N-acetyl-3-O-(1-carboxyvinyl)-alpha-D-glucosamine + NADPH + H(+)</text>
        <dbReference type="Rhea" id="RHEA:12248"/>
        <dbReference type="ChEBI" id="CHEBI:15378"/>
        <dbReference type="ChEBI" id="CHEBI:57783"/>
        <dbReference type="ChEBI" id="CHEBI:58349"/>
        <dbReference type="ChEBI" id="CHEBI:68483"/>
        <dbReference type="ChEBI" id="CHEBI:70757"/>
        <dbReference type="EC" id="1.3.1.98"/>
    </reaction>
</comment>
<dbReference type="NCBIfam" id="NF010478">
    <property type="entry name" value="PRK13903.1"/>
    <property type="match status" value="1"/>
</dbReference>
<dbReference type="InterPro" id="IPR003170">
    <property type="entry name" value="MurB"/>
</dbReference>
<evidence type="ECO:0000256" key="2">
    <source>
        <dbReference type="ARBA" id="ARBA00003921"/>
    </source>
</evidence>
<feature type="domain" description="FAD-binding PCMH-type" evidence="18">
    <location>
        <begin position="42"/>
        <end position="246"/>
    </location>
</feature>
<evidence type="ECO:0000256" key="9">
    <source>
        <dbReference type="ARBA" id="ARBA00022827"/>
    </source>
</evidence>
<dbReference type="Gene3D" id="3.30.465.10">
    <property type="match status" value="1"/>
</dbReference>
<keyword evidence="11 17" id="KW-0133">Cell shape</keyword>
<evidence type="ECO:0000256" key="10">
    <source>
        <dbReference type="ARBA" id="ARBA00022857"/>
    </source>
</evidence>
<dbReference type="NCBIfam" id="TIGR00179">
    <property type="entry name" value="murB"/>
    <property type="match status" value="1"/>
</dbReference>
<keyword evidence="7 17" id="KW-0132">Cell division</keyword>
<dbReference type="InterPro" id="IPR036635">
    <property type="entry name" value="MurB_C_sf"/>
</dbReference>
<dbReference type="GO" id="GO:0071949">
    <property type="term" value="F:FAD binding"/>
    <property type="evidence" value="ECO:0007669"/>
    <property type="project" value="InterPro"/>
</dbReference>
<organism evidence="19 20">
    <name type="scientific">Tessaracoccus oleiagri</name>
    <dbReference type="NCBI Taxonomy" id="686624"/>
    <lineage>
        <taxon>Bacteria</taxon>
        <taxon>Bacillati</taxon>
        <taxon>Actinomycetota</taxon>
        <taxon>Actinomycetes</taxon>
        <taxon>Propionibacteriales</taxon>
        <taxon>Propionibacteriaceae</taxon>
        <taxon>Tessaracoccus</taxon>
    </lineage>
</organism>
<evidence type="ECO:0000256" key="3">
    <source>
        <dbReference type="ARBA" id="ARBA00004496"/>
    </source>
</evidence>
<keyword evidence="20" id="KW-1185">Reference proteome</keyword>
<dbReference type="EC" id="1.3.1.98" evidence="17"/>
<evidence type="ECO:0000256" key="4">
    <source>
        <dbReference type="ARBA" id="ARBA00004752"/>
    </source>
</evidence>
<dbReference type="AlphaFoldDB" id="A0A1G9KP17"/>
<evidence type="ECO:0000313" key="19">
    <source>
        <dbReference type="EMBL" id="SDL51518.1"/>
    </source>
</evidence>
<dbReference type="InterPro" id="IPR036318">
    <property type="entry name" value="FAD-bd_PCMH-like_sf"/>
</dbReference>
<evidence type="ECO:0000256" key="6">
    <source>
        <dbReference type="ARBA" id="ARBA00022490"/>
    </source>
</evidence>
<evidence type="ECO:0000256" key="11">
    <source>
        <dbReference type="ARBA" id="ARBA00022960"/>
    </source>
</evidence>
<gene>
    <name evidence="17" type="primary">murB</name>
    <name evidence="19" type="ORF">SAMN04488242_1759</name>
</gene>
<keyword evidence="8 17" id="KW-0285">Flavoprotein</keyword>
<dbReference type="Pfam" id="PF01565">
    <property type="entry name" value="FAD_binding_4"/>
    <property type="match status" value="1"/>
</dbReference>
<name>A0A1G9KP17_9ACTN</name>
<comment type="similarity">
    <text evidence="5 17">Belongs to the MurB family.</text>
</comment>
<protein>
    <recommendedName>
        <fullName evidence="17">UDP-N-acetylenolpyruvoylglucosamine reductase</fullName>
        <ecNumber evidence="17">1.3.1.98</ecNumber>
    </recommendedName>
    <alternativeName>
        <fullName evidence="17">UDP-N-acetylmuramate dehydrogenase</fullName>
    </alternativeName>
</protein>
<evidence type="ECO:0000256" key="1">
    <source>
        <dbReference type="ARBA" id="ARBA00001974"/>
    </source>
</evidence>
<evidence type="ECO:0000256" key="14">
    <source>
        <dbReference type="ARBA" id="ARBA00023306"/>
    </source>
</evidence>
<dbReference type="Proteomes" id="UP000199475">
    <property type="component" value="Unassembled WGS sequence"/>
</dbReference>
<keyword evidence="10 17" id="KW-0521">NADP</keyword>
<dbReference type="GO" id="GO:0008360">
    <property type="term" value="P:regulation of cell shape"/>
    <property type="evidence" value="ECO:0007669"/>
    <property type="project" value="UniProtKB-KW"/>
</dbReference>
<dbReference type="SUPFAM" id="SSF56194">
    <property type="entry name" value="Uridine diphospho-N-Acetylenolpyruvylglucosamine reductase, MurB, C-terminal domain"/>
    <property type="match status" value="1"/>
</dbReference>
<reference evidence="19 20" key="1">
    <citation type="submission" date="2016-10" db="EMBL/GenBank/DDBJ databases">
        <authorList>
            <person name="de Groot N.N."/>
        </authorList>
    </citation>
    <scope>NUCLEOTIDE SEQUENCE [LARGE SCALE GENOMIC DNA]</scope>
    <source>
        <strain evidence="19 20">CGMCC 1.9159</strain>
    </source>
</reference>
<dbReference type="GO" id="GO:0051301">
    <property type="term" value="P:cell division"/>
    <property type="evidence" value="ECO:0007669"/>
    <property type="project" value="UniProtKB-KW"/>
</dbReference>
<evidence type="ECO:0000256" key="15">
    <source>
        <dbReference type="ARBA" id="ARBA00023316"/>
    </source>
</evidence>
<dbReference type="PROSITE" id="PS51387">
    <property type="entry name" value="FAD_PCMH"/>
    <property type="match status" value="1"/>
</dbReference>
<dbReference type="GO" id="GO:0008762">
    <property type="term" value="F:UDP-N-acetylmuramate dehydrogenase activity"/>
    <property type="evidence" value="ECO:0007669"/>
    <property type="project" value="UniProtKB-UniRule"/>
</dbReference>
<comment type="subcellular location">
    <subcellularLocation>
        <location evidence="3 17">Cytoplasm</location>
    </subcellularLocation>
</comment>
<comment type="cofactor">
    <cofactor evidence="1 17">
        <name>FAD</name>
        <dbReference type="ChEBI" id="CHEBI:57692"/>
    </cofactor>
</comment>
<dbReference type="InterPro" id="IPR006094">
    <property type="entry name" value="Oxid_FAD_bind_N"/>
</dbReference>
<evidence type="ECO:0000256" key="7">
    <source>
        <dbReference type="ARBA" id="ARBA00022618"/>
    </source>
</evidence>
<keyword evidence="9 17" id="KW-0274">FAD</keyword>